<accession>A0ABW3CUI9</accession>
<dbReference type="InterPro" id="IPR037883">
    <property type="entry name" value="Knr4/Smi1-like_sf"/>
</dbReference>
<sequence>MAEVRDAPSAFAFIEWFAREWLTPLRDGDGNTAEEVAAVEERLGLRLPASLVSFYRLLGRRNDLTSNQDPLVPLSSLTVQDGVLVYRVEDQACARWGIRVSDLGSDDPPVVCGGDHSWFPFLGSFSLAAVEMVLYEATFGAADGRHDNRELLDERDVLRLEGYERLPFPEYPGWWQPESEYGVRWFAGPDVLLRDDCQTWLWVLARNSAALERVRDSWPGEWIMATE</sequence>
<dbReference type="InterPro" id="IPR018958">
    <property type="entry name" value="Knr4/Smi1-like_dom"/>
</dbReference>
<dbReference type="SUPFAM" id="SSF160631">
    <property type="entry name" value="SMI1/KNR4-like"/>
    <property type="match status" value="1"/>
</dbReference>
<proteinExistence type="predicted"/>
<dbReference type="SMART" id="SM00860">
    <property type="entry name" value="SMI1_KNR4"/>
    <property type="match status" value="1"/>
</dbReference>
<name>A0ABW3CUI9_9ACTN</name>
<comment type="caution">
    <text evidence="2">The sequence shown here is derived from an EMBL/GenBank/DDBJ whole genome shotgun (WGS) entry which is preliminary data.</text>
</comment>
<keyword evidence="3" id="KW-1185">Reference proteome</keyword>
<reference evidence="3" key="1">
    <citation type="journal article" date="2019" name="Int. J. Syst. Evol. Microbiol.">
        <title>The Global Catalogue of Microorganisms (GCM) 10K type strain sequencing project: providing services to taxonomists for standard genome sequencing and annotation.</title>
        <authorList>
            <consortium name="The Broad Institute Genomics Platform"/>
            <consortium name="The Broad Institute Genome Sequencing Center for Infectious Disease"/>
            <person name="Wu L."/>
            <person name="Ma J."/>
        </authorList>
    </citation>
    <scope>NUCLEOTIDE SEQUENCE [LARGE SCALE GENOMIC DNA]</scope>
    <source>
        <strain evidence="3">JCM 31696</strain>
    </source>
</reference>
<evidence type="ECO:0000313" key="3">
    <source>
        <dbReference type="Proteomes" id="UP001597083"/>
    </source>
</evidence>
<organism evidence="2 3">
    <name type="scientific">Actinomadura adrarensis</name>
    <dbReference type="NCBI Taxonomy" id="1819600"/>
    <lineage>
        <taxon>Bacteria</taxon>
        <taxon>Bacillati</taxon>
        <taxon>Actinomycetota</taxon>
        <taxon>Actinomycetes</taxon>
        <taxon>Streptosporangiales</taxon>
        <taxon>Thermomonosporaceae</taxon>
        <taxon>Actinomadura</taxon>
    </lineage>
</organism>
<protein>
    <submittedName>
        <fullName evidence="2">SMI1/KNR4 family protein</fullName>
    </submittedName>
</protein>
<dbReference type="EMBL" id="JBHTIR010004392">
    <property type="protein sequence ID" value="MFD0857252.1"/>
    <property type="molecule type" value="Genomic_DNA"/>
</dbReference>
<dbReference type="Proteomes" id="UP001597083">
    <property type="component" value="Unassembled WGS sequence"/>
</dbReference>
<evidence type="ECO:0000313" key="2">
    <source>
        <dbReference type="EMBL" id="MFD0857252.1"/>
    </source>
</evidence>
<evidence type="ECO:0000259" key="1">
    <source>
        <dbReference type="SMART" id="SM00860"/>
    </source>
</evidence>
<feature type="domain" description="Knr4/Smi1-like" evidence="1">
    <location>
        <begin position="30"/>
        <end position="225"/>
    </location>
</feature>
<gene>
    <name evidence="2" type="ORF">ACFQ07_33925</name>
</gene>